<protein>
    <submittedName>
        <fullName evidence="2">Uncharacterized protein</fullName>
    </submittedName>
</protein>
<gene>
    <name evidence="2" type="ORF">HMPREF0493_1330</name>
</gene>
<feature type="transmembrane region" description="Helical" evidence="1">
    <location>
        <begin position="12"/>
        <end position="30"/>
    </location>
</feature>
<keyword evidence="1" id="KW-0812">Transmembrane</keyword>
<reference evidence="2 3" key="1">
    <citation type="submission" date="2010-04" db="EMBL/GenBank/DDBJ databases">
        <authorList>
            <person name="Muzny D."/>
            <person name="Qin X."/>
            <person name="Deng J."/>
            <person name="Jiang H."/>
            <person name="Liu Y."/>
            <person name="Qu J."/>
            <person name="Song X.-Z."/>
            <person name="Zhang L."/>
            <person name="Thornton R."/>
            <person name="Coyle M."/>
            <person name="Francisco L."/>
            <person name="Jackson L."/>
            <person name="Javaid M."/>
            <person name="Korchina V."/>
            <person name="Kovar C."/>
            <person name="Mata R."/>
            <person name="Mathew T."/>
            <person name="Ngo R."/>
            <person name="Nguyen L."/>
            <person name="Nguyen N."/>
            <person name="Okwuonu G."/>
            <person name="Ongeri F."/>
            <person name="Pham C."/>
            <person name="Simmons D."/>
            <person name="Wilczek-Boney K."/>
            <person name="Hale W."/>
            <person name="Jakkamsetti A."/>
            <person name="Pham P."/>
            <person name="Ruth R."/>
            <person name="San Lucas F."/>
            <person name="Warren J."/>
            <person name="Zhang J."/>
            <person name="Zhao Z."/>
            <person name="Zhou C."/>
            <person name="Zhu D."/>
            <person name="Lee S."/>
            <person name="Bess C."/>
            <person name="Blankenburg K."/>
            <person name="Forbes L."/>
            <person name="Fu Q."/>
            <person name="Gubbala S."/>
            <person name="Hirani K."/>
            <person name="Jayaseelan J.C."/>
            <person name="Lara F."/>
            <person name="Munidasa M."/>
            <person name="Palculict T."/>
            <person name="Patil S."/>
            <person name="Pu L.-L."/>
            <person name="Saada N."/>
            <person name="Tang L."/>
            <person name="Weissenberger G."/>
            <person name="Zhu Y."/>
            <person name="Hemphill L."/>
            <person name="Shang Y."/>
            <person name="Youmans B."/>
            <person name="Ayvaz T."/>
            <person name="Ross M."/>
            <person name="Santibanez J."/>
            <person name="Aqrawi P."/>
            <person name="Gross S."/>
            <person name="Joshi V."/>
            <person name="Fowler G."/>
            <person name="Nazareth L."/>
            <person name="Reid J."/>
            <person name="Worley K."/>
            <person name="Petrosino J."/>
            <person name="Highlander S."/>
            <person name="Gibbs R."/>
        </authorList>
    </citation>
    <scope>NUCLEOTIDE SEQUENCE [LARGE SCALE GENOMIC DNA]</scope>
    <source>
        <strain evidence="2 3">DSM 11664</strain>
    </source>
</reference>
<evidence type="ECO:0000313" key="2">
    <source>
        <dbReference type="EMBL" id="EFG55020.1"/>
    </source>
</evidence>
<keyword evidence="1" id="KW-0472">Membrane</keyword>
<dbReference type="Proteomes" id="UP000004069">
    <property type="component" value="Unassembled WGS sequence"/>
</dbReference>
<sequence length="39" mass="4560">MNVICHLSISSLINYLLAMFFFILISVSILHKRIGLYQF</sequence>
<comment type="caution">
    <text evidence="2">The sequence shown here is derived from an EMBL/GenBank/DDBJ whole genome shotgun (WGS) entry which is preliminary data.</text>
</comment>
<keyword evidence="3" id="KW-1185">Reference proteome</keyword>
<organism evidence="2 3">
    <name type="scientific">Lactobacillus amylolyticus DSM 11664</name>
    <dbReference type="NCBI Taxonomy" id="585524"/>
    <lineage>
        <taxon>Bacteria</taxon>
        <taxon>Bacillati</taxon>
        <taxon>Bacillota</taxon>
        <taxon>Bacilli</taxon>
        <taxon>Lactobacillales</taxon>
        <taxon>Lactobacillaceae</taxon>
        <taxon>Lactobacillus</taxon>
    </lineage>
</organism>
<name>D4YUW9_9LACO</name>
<keyword evidence="1" id="KW-1133">Transmembrane helix</keyword>
<proteinExistence type="predicted"/>
<accession>D4YUW9</accession>
<dbReference type="EMBL" id="ADNY01000055">
    <property type="protein sequence ID" value="EFG55020.1"/>
    <property type="molecule type" value="Genomic_DNA"/>
</dbReference>
<evidence type="ECO:0000256" key="1">
    <source>
        <dbReference type="SAM" id="Phobius"/>
    </source>
</evidence>
<dbReference type="AlphaFoldDB" id="D4YUW9"/>
<evidence type="ECO:0000313" key="3">
    <source>
        <dbReference type="Proteomes" id="UP000004069"/>
    </source>
</evidence>